<organism evidence="2 3">
    <name type="scientific">Hypocrea jecorina (strain ATCC 56765 / BCRC 32924 / NRRL 11460 / Rut C-30)</name>
    <name type="common">Trichoderma reesei</name>
    <dbReference type="NCBI Taxonomy" id="1344414"/>
    <lineage>
        <taxon>Eukaryota</taxon>
        <taxon>Fungi</taxon>
        <taxon>Dikarya</taxon>
        <taxon>Ascomycota</taxon>
        <taxon>Pezizomycotina</taxon>
        <taxon>Sordariomycetes</taxon>
        <taxon>Hypocreomycetidae</taxon>
        <taxon>Hypocreales</taxon>
        <taxon>Hypocreaceae</taxon>
        <taxon>Trichoderma</taxon>
    </lineage>
</organism>
<gene>
    <name evidence="2" type="ORF">M419DRAFT_121842</name>
</gene>
<name>A0A024SNM5_HYPJR</name>
<accession>A0A024SNM5</accession>
<evidence type="ECO:0000313" key="3">
    <source>
        <dbReference type="Proteomes" id="UP000024376"/>
    </source>
</evidence>
<evidence type="ECO:0000313" key="2">
    <source>
        <dbReference type="EMBL" id="ETS07141.1"/>
    </source>
</evidence>
<sequence>MFGIITHQQHRHAFVSRKSTVSENEPRTLPSDPPSPAPSSELTDCSSAVHTEQPYLVPVADLISQRAFAPSHALGT</sequence>
<proteinExistence type="predicted"/>
<dbReference type="HOGENOM" id="CLU_2656225_0_0_1"/>
<evidence type="ECO:0000256" key="1">
    <source>
        <dbReference type="SAM" id="MobiDB-lite"/>
    </source>
</evidence>
<protein>
    <submittedName>
        <fullName evidence="2">Uncharacterized protein</fullName>
    </submittedName>
</protein>
<dbReference type="Proteomes" id="UP000024376">
    <property type="component" value="Unassembled WGS sequence"/>
</dbReference>
<dbReference type="EMBL" id="KI911139">
    <property type="protein sequence ID" value="ETS07141.1"/>
    <property type="molecule type" value="Genomic_DNA"/>
</dbReference>
<feature type="region of interest" description="Disordered" evidence="1">
    <location>
        <begin position="1"/>
        <end position="46"/>
    </location>
</feature>
<dbReference type="KEGG" id="trr:M419DRAFT_121842"/>
<dbReference type="AlphaFoldDB" id="A0A024SNM5"/>
<reference evidence="3" key="1">
    <citation type="journal article" date="2013" name="Ind. Biotechnol.">
        <title>Comparative genomics analysis of Trichoderma reesei strains.</title>
        <authorList>
            <person name="Koike H."/>
            <person name="Aerts A."/>
            <person name="LaButti K."/>
            <person name="Grigoriev I.V."/>
            <person name="Baker S.E."/>
        </authorList>
    </citation>
    <scope>NUCLEOTIDE SEQUENCE [LARGE SCALE GENOMIC DNA]</scope>
    <source>
        <strain evidence="3">ATCC 56765 / BCRC 32924 / NRRL 11460 / Rut C-30</strain>
    </source>
</reference>